<feature type="region of interest" description="Disordered" evidence="1">
    <location>
        <begin position="114"/>
        <end position="145"/>
    </location>
</feature>
<evidence type="ECO:0000313" key="4">
    <source>
        <dbReference type="RefSeq" id="XP_001359875.4"/>
    </source>
</evidence>
<keyword evidence="3" id="KW-1185">Reference proteome</keyword>
<reference evidence="4" key="2">
    <citation type="submission" date="2025-08" db="UniProtKB">
        <authorList>
            <consortium name="RefSeq"/>
        </authorList>
    </citation>
    <scope>IDENTIFICATION</scope>
    <source>
        <strain evidence="4">MV-25-SWS-2005</strain>
        <tissue evidence="4">Whole body</tissue>
    </source>
</reference>
<evidence type="ECO:0000313" key="3">
    <source>
        <dbReference type="Proteomes" id="UP000001819"/>
    </source>
</evidence>
<proteinExistence type="predicted"/>
<feature type="region of interest" description="Disordered" evidence="1">
    <location>
        <begin position="31"/>
        <end position="59"/>
    </location>
</feature>
<evidence type="ECO:0000256" key="2">
    <source>
        <dbReference type="SAM" id="SignalP"/>
    </source>
</evidence>
<feature type="signal peptide" evidence="2">
    <location>
        <begin position="1"/>
        <end position="33"/>
    </location>
</feature>
<gene>
    <name evidence="4" type="primary">LOC4803076</name>
</gene>
<dbReference type="InParanoid" id="A0A6I8URR6"/>
<dbReference type="AlphaFoldDB" id="A0A6I8URR6"/>
<accession>A0A6I8URR6</accession>
<dbReference type="RefSeq" id="XP_001359875.4">
    <property type="nucleotide sequence ID" value="XM_001359838.4"/>
</dbReference>
<organism evidence="3 4">
    <name type="scientific">Drosophila pseudoobscura pseudoobscura</name>
    <name type="common">Fruit fly</name>
    <dbReference type="NCBI Taxonomy" id="46245"/>
    <lineage>
        <taxon>Eukaryota</taxon>
        <taxon>Metazoa</taxon>
        <taxon>Ecdysozoa</taxon>
        <taxon>Arthropoda</taxon>
        <taxon>Hexapoda</taxon>
        <taxon>Insecta</taxon>
        <taxon>Pterygota</taxon>
        <taxon>Neoptera</taxon>
        <taxon>Endopterygota</taxon>
        <taxon>Diptera</taxon>
        <taxon>Brachycera</taxon>
        <taxon>Muscomorpha</taxon>
        <taxon>Ephydroidea</taxon>
        <taxon>Drosophilidae</taxon>
        <taxon>Drosophila</taxon>
        <taxon>Sophophora</taxon>
    </lineage>
</organism>
<reference evidence="3" key="1">
    <citation type="submission" date="2024-06" db="UniProtKB">
        <authorList>
            <consortium name="RefSeq"/>
        </authorList>
    </citation>
    <scope>NUCLEOTIDE SEQUENCE [LARGE SCALE GENOMIC DNA]</scope>
    <source>
        <strain evidence="3">MV2-25</strain>
    </source>
</reference>
<evidence type="ECO:0000256" key="1">
    <source>
        <dbReference type="SAM" id="MobiDB-lite"/>
    </source>
</evidence>
<feature type="chain" id="PRO_5026027620" description="Antennal-specific protein OS-C" evidence="2">
    <location>
        <begin position="34"/>
        <end position="262"/>
    </location>
</feature>
<name>A0A6I8URR6_DROPS</name>
<sequence>MSRLSSSTYSSICFLVFLHFVLLLLLTTTTTSGKPANGSQTTSKTTTTPTPTPSNGMLHVSSYVNQKRPAGPREEFDFEQNEAEATNSAHVRQLFGSLLLLPGAGNKSLEVTLETDDEPVSERNTLDELDPETASEQHEGATESADTWSRIKLAIPVLEPVKHLINAVGGGGVNDTHVRTNSHRLIGHHGVHHAPHSGGNISSPAIETEEDRETAIESTGFDVLETLGSAGTVLWGILQNLRKLFAASAGNASASSSGGGGN</sequence>
<feature type="compositionally biased region" description="Low complexity" evidence="1">
    <location>
        <begin position="39"/>
        <end position="49"/>
    </location>
</feature>
<protein>
    <recommendedName>
        <fullName evidence="5">Antennal-specific protein OS-C</fullName>
    </recommendedName>
</protein>
<dbReference type="Proteomes" id="UP000001819">
    <property type="component" value="Chromosome 2"/>
</dbReference>
<keyword evidence="2" id="KW-0732">Signal</keyword>
<evidence type="ECO:0008006" key="5">
    <source>
        <dbReference type="Google" id="ProtNLM"/>
    </source>
</evidence>
<dbReference type="KEGG" id="dpo:4803076"/>